<reference evidence="1 2" key="1">
    <citation type="journal article" date="2015" name="Mol. Biochem. Parasitol.">
        <title>Identification of polymorphic genes for use in assemblage B genotyping assays through comparative genomics of multiple assemblage B Giardia duodenalis isolates.</title>
        <authorList>
            <person name="Wielinga C."/>
            <person name="Thompson R.C."/>
            <person name="Monis P."/>
            <person name="Ryan U."/>
        </authorList>
    </citation>
    <scope>NUCLEOTIDE SEQUENCE [LARGE SCALE GENOMIC DNA]</scope>
    <source>
        <strain evidence="1 2">BAH15c1</strain>
    </source>
</reference>
<dbReference type="VEuPathDB" id="GiardiaDB:QR46_0454"/>
<evidence type="ECO:0000313" key="2">
    <source>
        <dbReference type="Proteomes" id="UP000070089"/>
    </source>
</evidence>
<dbReference type="AlphaFoldDB" id="A0A132NZI1"/>
<comment type="caution">
    <text evidence="1">The sequence shown here is derived from an EMBL/GenBank/DDBJ whole genome shotgun (WGS) entry which is preliminary data.</text>
</comment>
<sequence length="173" mass="19246">MIACSLTSAARFSFSVARSAAERMSRWTFLRCLRTSSGTGIRFGDSTNNHLEIKFKWFVVLLNTISQGLQMSENSGEIEIIDAREGATADLRGSTLRLACPGGIGHVQFRLSHPARLTVVIAISNCEGLNVTVGEITREREDLDVRQGAQEATFDLDVPAHKDVRIQWIDFYR</sequence>
<name>A0A132NZI1_GIAIN</name>
<dbReference type="OrthoDB" id="10311848at2759"/>
<dbReference type="Proteomes" id="UP000070089">
    <property type="component" value="Unassembled WGS sequence"/>
</dbReference>
<gene>
    <name evidence="1" type="ORF">QR46_0454</name>
</gene>
<evidence type="ECO:0000313" key="1">
    <source>
        <dbReference type="EMBL" id="KWX15470.1"/>
    </source>
</evidence>
<accession>A0A132NZI1</accession>
<dbReference type="EMBL" id="JXTI01000007">
    <property type="protein sequence ID" value="KWX15470.1"/>
    <property type="molecule type" value="Genomic_DNA"/>
</dbReference>
<protein>
    <submittedName>
        <fullName evidence="1">Uncharacterized protein</fullName>
    </submittedName>
</protein>
<organism evidence="1 2">
    <name type="scientific">Giardia duodenalis assemblage B</name>
    <dbReference type="NCBI Taxonomy" id="1394984"/>
    <lineage>
        <taxon>Eukaryota</taxon>
        <taxon>Metamonada</taxon>
        <taxon>Diplomonadida</taxon>
        <taxon>Hexamitidae</taxon>
        <taxon>Giardiinae</taxon>
        <taxon>Giardia</taxon>
    </lineage>
</organism>
<proteinExistence type="predicted"/>